<proteinExistence type="predicted"/>
<protein>
    <submittedName>
        <fullName evidence="2">Uncharacterized protein</fullName>
    </submittedName>
</protein>
<feature type="compositionally biased region" description="Polar residues" evidence="1">
    <location>
        <begin position="1"/>
        <end position="14"/>
    </location>
</feature>
<name>A0A835M4J3_9MAGN</name>
<sequence>MGNTIQKTKQTGDNNLEEQQQEDGDVSSFFTCAICIEPVSCDKRFKNIKICAHNSYCLGYCSASILNECGGNLQRSKGCERYKRHSIGSAAGEKEMEEMSSLQTRDGVEFWLPACKMQVETREAVGS</sequence>
<reference evidence="2 3" key="1">
    <citation type="submission" date="2020-10" db="EMBL/GenBank/DDBJ databases">
        <title>The Coptis chinensis genome and diversification of protoberbering-type alkaloids.</title>
        <authorList>
            <person name="Wang B."/>
            <person name="Shu S."/>
            <person name="Song C."/>
            <person name="Liu Y."/>
        </authorList>
    </citation>
    <scope>NUCLEOTIDE SEQUENCE [LARGE SCALE GENOMIC DNA]</scope>
    <source>
        <strain evidence="2">HL-2020</strain>
        <tissue evidence="2">Leaf</tissue>
    </source>
</reference>
<evidence type="ECO:0000313" key="2">
    <source>
        <dbReference type="EMBL" id="KAF9616147.1"/>
    </source>
</evidence>
<comment type="caution">
    <text evidence="2">The sequence shown here is derived from an EMBL/GenBank/DDBJ whole genome shotgun (WGS) entry which is preliminary data.</text>
</comment>
<feature type="region of interest" description="Disordered" evidence="1">
    <location>
        <begin position="1"/>
        <end position="22"/>
    </location>
</feature>
<dbReference type="Proteomes" id="UP000631114">
    <property type="component" value="Unassembled WGS sequence"/>
</dbReference>
<accession>A0A835M4J3</accession>
<dbReference type="EMBL" id="JADFTS010000003">
    <property type="protein sequence ID" value="KAF9616147.1"/>
    <property type="molecule type" value="Genomic_DNA"/>
</dbReference>
<evidence type="ECO:0000256" key="1">
    <source>
        <dbReference type="SAM" id="MobiDB-lite"/>
    </source>
</evidence>
<organism evidence="2 3">
    <name type="scientific">Coptis chinensis</name>
    <dbReference type="NCBI Taxonomy" id="261450"/>
    <lineage>
        <taxon>Eukaryota</taxon>
        <taxon>Viridiplantae</taxon>
        <taxon>Streptophyta</taxon>
        <taxon>Embryophyta</taxon>
        <taxon>Tracheophyta</taxon>
        <taxon>Spermatophyta</taxon>
        <taxon>Magnoliopsida</taxon>
        <taxon>Ranunculales</taxon>
        <taxon>Ranunculaceae</taxon>
        <taxon>Coptidoideae</taxon>
        <taxon>Coptis</taxon>
    </lineage>
</organism>
<dbReference type="AlphaFoldDB" id="A0A835M4J3"/>
<evidence type="ECO:0000313" key="3">
    <source>
        <dbReference type="Proteomes" id="UP000631114"/>
    </source>
</evidence>
<keyword evidence="3" id="KW-1185">Reference proteome</keyword>
<gene>
    <name evidence="2" type="ORF">IFM89_028613</name>
</gene>